<feature type="signal peptide" evidence="2">
    <location>
        <begin position="1"/>
        <end position="23"/>
    </location>
</feature>
<gene>
    <name evidence="3" type="ORF">VRS74_09510</name>
</gene>
<evidence type="ECO:0000313" key="3">
    <source>
        <dbReference type="EMBL" id="MEE1877917.1"/>
    </source>
</evidence>
<protein>
    <recommendedName>
        <fullName evidence="5">Phosphate starvation-inducible protein PsiF</fullName>
    </recommendedName>
</protein>
<dbReference type="RefSeq" id="WP_354145018.1">
    <property type="nucleotide sequence ID" value="NZ_JAZDQV010000008.1"/>
</dbReference>
<feature type="compositionally biased region" description="Basic and acidic residues" evidence="1">
    <location>
        <begin position="40"/>
        <end position="54"/>
    </location>
</feature>
<evidence type="ECO:0000313" key="4">
    <source>
        <dbReference type="Proteomes" id="UP001343492"/>
    </source>
</evidence>
<evidence type="ECO:0008006" key="5">
    <source>
        <dbReference type="Google" id="ProtNLM"/>
    </source>
</evidence>
<keyword evidence="4" id="KW-1185">Reference proteome</keyword>
<dbReference type="EMBL" id="JAZDQV010000008">
    <property type="protein sequence ID" value="MEE1877917.1"/>
    <property type="molecule type" value="Genomic_DNA"/>
</dbReference>
<feature type="chain" id="PRO_5045216959" description="Phosphate starvation-inducible protein PsiF" evidence="2">
    <location>
        <begin position="24"/>
        <end position="85"/>
    </location>
</feature>
<name>A0ABU7GFQ0_9SPHN</name>
<proteinExistence type="predicted"/>
<evidence type="ECO:0000256" key="1">
    <source>
        <dbReference type="SAM" id="MobiDB-lite"/>
    </source>
</evidence>
<reference evidence="3 4" key="1">
    <citation type="submission" date="2024-01" db="EMBL/GenBank/DDBJ databases">
        <title>The genome sequence of Erythrobacteraceae sp. strain 1XM1-14.</title>
        <authorList>
            <person name="Liu Y."/>
        </authorList>
    </citation>
    <scope>NUCLEOTIDE SEQUENCE [LARGE SCALE GENOMIC DNA]</scope>
    <source>
        <strain evidence="3 4">1XM1-14</strain>
    </source>
</reference>
<evidence type="ECO:0000256" key="2">
    <source>
        <dbReference type="SAM" id="SignalP"/>
    </source>
</evidence>
<accession>A0ABU7GFQ0</accession>
<organism evidence="3 4">
    <name type="scientific">Altererythrobacter litoralis</name>
    <dbReference type="NCBI Taxonomy" id="3113904"/>
    <lineage>
        <taxon>Bacteria</taxon>
        <taxon>Pseudomonadati</taxon>
        <taxon>Pseudomonadota</taxon>
        <taxon>Alphaproteobacteria</taxon>
        <taxon>Sphingomonadales</taxon>
        <taxon>Erythrobacteraceae</taxon>
        <taxon>Altererythrobacter</taxon>
    </lineage>
</organism>
<comment type="caution">
    <text evidence="3">The sequence shown here is derived from an EMBL/GenBank/DDBJ whole genome shotgun (WGS) entry which is preliminary data.</text>
</comment>
<sequence>MKSPVLLAALCPVAFALALPVHAAGTPETETAEQSASPQAKEEKKICKREEGRTGSRLGSKKICKTKAEWEQSAREARDSDRFAS</sequence>
<keyword evidence="2" id="KW-0732">Signal</keyword>
<dbReference type="Proteomes" id="UP001343492">
    <property type="component" value="Unassembled WGS sequence"/>
</dbReference>
<feature type="region of interest" description="Disordered" evidence="1">
    <location>
        <begin position="26"/>
        <end position="61"/>
    </location>
</feature>
<feature type="compositionally biased region" description="Polar residues" evidence="1">
    <location>
        <begin position="28"/>
        <end position="38"/>
    </location>
</feature>